<dbReference type="GO" id="GO:0043022">
    <property type="term" value="F:ribosome binding"/>
    <property type="evidence" value="ECO:0007669"/>
    <property type="project" value="TreeGrafter"/>
</dbReference>
<evidence type="ECO:0000256" key="1">
    <source>
        <dbReference type="ARBA" id="ARBA00022490"/>
    </source>
</evidence>
<feature type="binding site" evidence="8">
    <location>
        <position position="262"/>
    </location>
    <ligand>
        <name>Mg(2+)</name>
        <dbReference type="ChEBI" id="CHEBI:18420"/>
    </ligand>
</feature>
<evidence type="ECO:0000259" key="10">
    <source>
        <dbReference type="PROSITE" id="PS51705"/>
    </source>
</evidence>
<dbReference type="PANTHER" id="PTHR10229:SF0">
    <property type="entry name" value="GTP-BINDING PROTEIN 6-RELATED"/>
    <property type="match status" value="1"/>
</dbReference>
<comment type="caution">
    <text evidence="11">The sequence shown here is derived from an EMBL/GenBank/DDBJ whole genome shotgun (WGS) entry which is preliminary data.</text>
</comment>
<feature type="coiled-coil region" evidence="9">
    <location>
        <begin position="188"/>
        <end position="222"/>
    </location>
</feature>
<dbReference type="GO" id="GO:0046872">
    <property type="term" value="F:metal ion binding"/>
    <property type="evidence" value="ECO:0007669"/>
    <property type="project" value="UniProtKB-KW"/>
</dbReference>
<dbReference type="RefSeq" id="WP_100673930.1">
    <property type="nucleotide sequence ID" value="NZ_NJGD01000015.1"/>
</dbReference>
<dbReference type="PRINTS" id="PR00326">
    <property type="entry name" value="GTP1OBG"/>
</dbReference>
<evidence type="ECO:0000313" key="11">
    <source>
        <dbReference type="EMBL" id="PJR12562.1"/>
    </source>
</evidence>
<evidence type="ECO:0000256" key="5">
    <source>
        <dbReference type="ARBA" id="ARBA00023134"/>
    </source>
</evidence>
<dbReference type="Pfam" id="PF19275">
    <property type="entry name" value="HflX_C"/>
    <property type="match status" value="1"/>
</dbReference>
<name>A0A2J0YWL6_RHIML</name>
<feature type="binding site" evidence="7">
    <location>
        <begin position="260"/>
        <end position="264"/>
    </location>
    <ligand>
        <name>GTP</name>
        <dbReference type="ChEBI" id="CHEBI:37565"/>
    </ligand>
</feature>
<feature type="domain" description="Hflx-type G" evidence="10">
    <location>
        <begin position="229"/>
        <end position="401"/>
    </location>
</feature>
<keyword evidence="3 6" id="KW-0547">Nucleotide-binding</keyword>
<evidence type="ECO:0000256" key="2">
    <source>
        <dbReference type="ARBA" id="ARBA00022723"/>
    </source>
</evidence>
<evidence type="ECO:0000313" key="12">
    <source>
        <dbReference type="Proteomes" id="UP000231987"/>
    </source>
</evidence>
<dbReference type="NCBIfam" id="TIGR03156">
    <property type="entry name" value="GTP_HflX"/>
    <property type="match status" value="1"/>
</dbReference>
<dbReference type="PIRSF" id="PIRSF006809">
    <property type="entry name" value="GTP-binding_hflX_prd"/>
    <property type="match status" value="1"/>
</dbReference>
<dbReference type="InterPro" id="IPR027417">
    <property type="entry name" value="P-loop_NTPase"/>
</dbReference>
<dbReference type="Pfam" id="PF01926">
    <property type="entry name" value="MMR_HSR1"/>
    <property type="match status" value="1"/>
</dbReference>
<feature type="binding site" evidence="7">
    <location>
        <begin position="282"/>
        <end position="285"/>
    </location>
    <ligand>
        <name>GTP</name>
        <dbReference type="ChEBI" id="CHEBI:37565"/>
    </ligand>
</feature>
<keyword evidence="1 6" id="KW-0963">Cytoplasm</keyword>
<proteinExistence type="inferred from homology"/>
<feature type="binding site" evidence="8">
    <location>
        <position position="242"/>
    </location>
    <ligand>
        <name>Mg(2+)</name>
        <dbReference type="ChEBI" id="CHEBI:18420"/>
    </ligand>
</feature>
<dbReference type="Proteomes" id="UP000231987">
    <property type="component" value="Unassembled WGS sequence"/>
</dbReference>
<dbReference type="AlphaFoldDB" id="A0A2J0YWL6"/>
<evidence type="ECO:0000256" key="8">
    <source>
        <dbReference type="PIRSR" id="PIRSR006809-2"/>
    </source>
</evidence>
<feature type="binding site" evidence="7">
    <location>
        <begin position="352"/>
        <end position="355"/>
    </location>
    <ligand>
        <name>GTP</name>
        <dbReference type="ChEBI" id="CHEBI:37565"/>
    </ligand>
</feature>
<dbReference type="GO" id="GO:0003924">
    <property type="term" value="F:GTPase activity"/>
    <property type="evidence" value="ECO:0007669"/>
    <property type="project" value="UniProtKB-UniRule"/>
</dbReference>
<dbReference type="Gene3D" id="6.10.250.2860">
    <property type="match status" value="1"/>
</dbReference>
<evidence type="ECO:0000256" key="3">
    <source>
        <dbReference type="ARBA" id="ARBA00022741"/>
    </source>
</evidence>
<keyword evidence="4 8" id="KW-0460">Magnesium</keyword>
<dbReference type="GO" id="GO:0005525">
    <property type="term" value="F:GTP binding"/>
    <property type="evidence" value="ECO:0007669"/>
    <property type="project" value="UniProtKB-UniRule"/>
</dbReference>
<comment type="similarity">
    <text evidence="6">Belongs to the TRAFAC class OBG-HflX-like GTPase superfamily. HflX GTPase family.</text>
</comment>
<evidence type="ECO:0000256" key="6">
    <source>
        <dbReference type="HAMAP-Rule" id="MF_00900"/>
    </source>
</evidence>
<dbReference type="FunFam" id="3.40.50.11060:FF:000001">
    <property type="entry name" value="GTPase HflX"/>
    <property type="match status" value="1"/>
</dbReference>
<evidence type="ECO:0000256" key="7">
    <source>
        <dbReference type="PIRSR" id="PIRSR006809-1"/>
    </source>
</evidence>
<dbReference type="PANTHER" id="PTHR10229">
    <property type="entry name" value="GTP-BINDING PROTEIN HFLX"/>
    <property type="match status" value="1"/>
</dbReference>
<dbReference type="InterPro" id="IPR030394">
    <property type="entry name" value="G_HFLX_dom"/>
</dbReference>
<dbReference type="Pfam" id="PF16360">
    <property type="entry name" value="GTP-bdg_M"/>
    <property type="match status" value="1"/>
</dbReference>
<dbReference type="InterPro" id="IPR032305">
    <property type="entry name" value="GTP-bd_M"/>
</dbReference>
<evidence type="ECO:0000256" key="9">
    <source>
        <dbReference type="SAM" id="Coils"/>
    </source>
</evidence>
<dbReference type="Gene3D" id="3.40.50.11060">
    <property type="entry name" value="GTPase HflX, N-terminal domain"/>
    <property type="match status" value="1"/>
</dbReference>
<dbReference type="InterPro" id="IPR042108">
    <property type="entry name" value="GTPase_HflX_N_sf"/>
</dbReference>
<reference evidence="11 12" key="1">
    <citation type="submission" date="2017-06" db="EMBL/GenBank/DDBJ databases">
        <title>Ensifer strains isolated from leguminous trees and herbs display diverse denitrification phenotypes with some acting as strong N2O sinks.</title>
        <authorList>
            <person name="Woliy K."/>
            <person name="Mania D."/>
            <person name="Bakken L.R."/>
            <person name="Frostegard A."/>
        </authorList>
    </citation>
    <scope>NUCLEOTIDE SEQUENCE [LARGE SCALE GENOMIC DNA]</scope>
    <source>
        <strain evidence="11 12">AC50a</strain>
    </source>
</reference>
<comment type="subcellular location">
    <subcellularLocation>
        <location evidence="6">Cytoplasm</location>
    </subcellularLocation>
    <text evidence="6">May associate with membranes.</text>
</comment>
<comment type="function">
    <text evidence="6">GTPase that associates with the 50S ribosomal subunit and may have a role during protein synthesis or ribosome biogenesis.</text>
</comment>
<organism evidence="11 12">
    <name type="scientific">Rhizobium meliloti</name>
    <name type="common">Ensifer meliloti</name>
    <name type="synonym">Sinorhizobium meliloti</name>
    <dbReference type="NCBI Taxonomy" id="382"/>
    <lineage>
        <taxon>Bacteria</taxon>
        <taxon>Pseudomonadati</taxon>
        <taxon>Pseudomonadota</taxon>
        <taxon>Alphaproteobacteria</taxon>
        <taxon>Hyphomicrobiales</taxon>
        <taxon>Rhizobiaceae</taxon>
        <taxon>Sinorhizobium/Ensifer group</taxon>
        <taxon>Sinorhizobium</taxon>
    </lineage>
</organism>
<dbReference type="InterPro" id="IPR006073">
    <property type="entry name" value="GTP-bd"/>
</dbReference>
<dbReference type="CDD" id="cd01878">
    <property type="entry name" value="HflX"/>
    <property type="match status" value="1"/>
</dbReference>
<comment type="cofactor">
    <cofactor evidence="8">
        <name>Mg(2+)</name>
        <dbReference type="ChEBI" id="CHEBI:18420"/>
    </cofactor>
</comment>
<dbReference type="InterPro" id="IPR016496">
    <property type="entry name" value="GTPase_HflX"/>
</dbReference>
<dbReference type="InterPro" id="IPR025121">
    <property type="entry name" value="GTPase_HflX_N"/>
</dbReference>
<keyword evidence="2 8" id="KW-0479">Metal-binding</keyword>
<dbReference type="EMBL" id="NJGD01000015">
    <property type="protein sequence ID" value="PJR12562.1"/>
    <property type="molecule type" value="Genomic_DNA"/>
</dbReference>
<comment type="subunit">
    <text evidence="6">Monomer. Associates with the 50S ribosomal subunit.</text>
</comment>
<accession>A0A2J0YWL6</accession>
<sequence>MRNITKRDSKSSSIIPELETLRDDSRAVVIVPILKKTGKASADIVAQPATRSDESRLEEATGLALAIDLDVVHGMIVPVAQPKPGTLLGTGKIEEIGHVLSDKDAGLVIVDHPLTPVQQRNLEKEWNAKVIDRTGLILEIFGRRASTREGTLQVDLAHLNYQKGRLVRSWTHLERQRGGAGFMGGPGETQIEADRRLLQDRIVKLERELEQVRRTRQLHRSKRKKVPHPIVALVGYTNAGKSTLFNRMTGAGVLAEDMLFATLDPTLRRLKLPHGRMVILSDTVGFISDLPTHLVAAFRATLEEVLEADLVLHVRDLSDPDNQAQASDVLRILADLGIDEKEGAERIVEVWNKIDKVEPEVREALVKKAASADNTVAVSAMTGEGVDDLLAEIGRRLSGVMTECTVVLGLDQLQLLPWVYQHAIVDGREDLEDGRVSLDLRLTEGEATELERRLGNGPKAIQEDW</sequence>
<dbReference type="SUPFAM" id="SSF52540">
    <property type="entry name" value="P-loop containing nucleoside triphosphate hydrolases"/>
    <property type="match status" value="1"/>
</dbReference>
<feature type="binding site" evidence="7">
    <location>
        <begin position="235"/>
        <end position="242"/>
    </location>
    <ligand>
        <name>GTP</name>
        <dbReference type="ChEBI" id="CHEBI:37565"/>
    </ligand>
</feature>
<dbReference type="Gene3D" id="3.40.50.300">
    <property type="entry name" value="P-loop containing nucleotide triphosphate hydrolases"/>
    <property type="match status" value="1"/>
</dbReference>
<dbReference type="Pfam" id="PF13167">
    <property type="entry name" value="GTP-bdg_N"/>
    <property type="match status" value="1"/>
</dbReference>
<keyword evidence="5 6" id="KW-0342">GTP-binding</keyword>
<evidence type="ECO:0000256" key="4">
    <source>
        <dbReference type="ARBA" id="ARBA00022842"/>
    </source>
</evidence>
<keyword evidence="9" id="KW-0175">Coiled coil</keyword>
<dbReference type="HAMAP" id="MF_00900">
    <property type="entry name" value="GTPase_HflX"/>
    <property type="match status" value="1"/>
</dbReference>
<dbReference type="PROSITE" id="PS51705">
    <property type="entry name" value="G_HFLX"/>
    <property type="match status" value="1"/>
</dbReference>
<dbReference type="InterPro" id="IPR045498">
    <property type="entry name" value="HflX_C"/>
</dbReference>
<protein>
    <recommendedName>
        <fullName evidence="6">GTPase HflX</fullName>
    </recommendedName>
    <alternativeName>
        <fullName evidence="6">GTP-binding protein HflX</fullName>
    </alternativeName>
</protein>
<dbReference type="GO" id="GO:0005737">
    <property type="term" value="C:cytoplasm"/>
    <property type="evidence" value="ECO:0007669"/>
    <property type="project" value="UniProtKB-SubCell"/>
</dbReference>
<gene>
    <name evidence="6 11" type="primary">hflX</name>
    <name evidence="11" type="ORF">CEJ86_25310</name>
</gene>